<accession>A0ABX0PBF3</accession>
<comment type="caution">
    <text evidence="2">The sequence shown here is derived from an EMBL/GenBank/DDBJ whole genome shotgun (WGS) entry which is preliminary data.</text>
</comment>
<proteinExistence type="predicted"/>
<reference evidence="2 3" key="1">
    <citation type="submission" date="2020-03" db="EMBL/GenBank/DDBJ databases">
        <title>Genome sequence of strain Massilia sp. TW-1.</title>
        <authorList>
            <person name="Chaudhary D.K."/>
        </authorList>
    </citation>
    <scope>NUCLEOTIDE SEQUENCE [LARGE SCALE GENOMIC DNA]</scope>
    <source>
        <strain evidence="2 3">TW-1</strain>
    </source>
</reference>
<dbReference type="Proteomes" id="UP000716322">
    <property type="component" value="Unassembled WGS sequence"/>
</dbReference>
<evidence type="ECO:0000313" key="2">
    <source>
        <dbReference type="EMBL" id="NIA54206.1"/>
    </source>
</evidence>
<feature type="compositionally biased region" description="Low complexity" evidence="1">
    <location>
        <begin position="269"/>
        <end position="285"/>
    </location>
</feature>
<gene>
    <name evidence="2" type="ORF">HAV22_11250</name>
</gene>
<feature type="compositionally biased region" description="Polar residues" evidence="1">
    <location>
        <begin position="238"/>
        <end position="268"/>
    </location>
</feature>
<feature type="compositionally biased region" description="Polar residues" evidence="1">
    <location>
        <begin position="286"/>
        <end position="320"/>
    </location>
</feature>
<keyword evidence="3" id="KW-1185">Reference proteome</keyword>
<protein>
    <submittedName>
        <fullName evidence="2">Uncharacterized protein</fullName>
    </submittedName>
</protein>
<sequence length="761" mass="85795">MLRCEQVGVARFGKAGNHTMTSEETIMRHTLVAVFDNRSDAQNALDELLASGFSRTDASLSSADPTGQSNSVTGNDEMLTGAHEEGFGASIKHFFTSLFGSDTNEHAMKYSYAVTRGHHVLTLTTESEPEVERAADIIERFGPVDIDERHDQWARETGGAGVLGAGASGMQQSRSMSAQSGSAGSGSASSGSYQGTPPGTEPGSLQYSSEEDRNFFGTQNINDPVPKDMTYQEPLGANEQSGGSLDSATGGNTLSGTQSSSLNPGTSRQVSQGGSLSQSGSVLQGTASIPGSDDTSLGGTAMMGNQSGSMQRDTSTSSSRGKVRVFSQDRGTDGSYDDTYRNDWVQRYSGLGDSYDDYAPAYRYGTEMRRNAKYRDRPWDDVESDLKTDWEARNPGVSTWEKFKAAVRHGWDKITPDLDTDDWYHADWHDNYSSLGGGYEEYEPAYRYGTEMRSTAKYRDRSWDEVESDLKRDWESRYPGASTWDKFKAAVRRGWDKITPDIDDDHYYRTHWNARYSNANETYDDYLPAYRYGDEARRLQKYRSRHWDDVESDLKADWESRYTSGTSTWEKFKAAVRHGWDKITPDMDDSTYYHTHYESNYASTGTDYDDVEPAYRYGNEMRSRDTYRDRSWDDAESDLKKDWHSKYGAHNEPSAWERIKAAVRHGWEKMTGDTTSADDDSYYRSHWSNQYASSGTSYDDTAPAYRYGAQMRNDVRYRNRDWSDVENDLRADWDTRYGTDGASTWEKMKAAVRHGWDRATL</sequence>
<feature type="compositionally biased region" description="Polar residues" evidence="1">
    <location>
        <begin position="57"/>
        <end position="74"/>
    </location>
</feature>
<evidence type="ECO:0000313" key="3">
    <source>
        <dbReference type="Proteomes" id="UP000716322"/>
    </source>
</evidence>
<dbReference type="EMBL" id="JAAQOM010000006">
    <property type="protein sequence ID" value="NIA54206.1"/>
    <property type="molecule type" value="Genomic_DNA"/>
</dbReference>
<feature type="region of interest" description="Disordered" evidence="1">
    <location>
        <begin position="57"/>
        <end position="78"/>
    </location>
</feature>
<dbReference type="RefSeq" id="WP_166859171.1">
    <property type="nucleotide sequence ID" value="NZ_JAAQOM010000006.1"/>
</dbReference>
<name>A0ABX0PBF3_9BURK</name>
<feature type="compositionally biased region" description="Low complexity" evidence="1">
    <location>
        <begin position="168"/>
        <end position="195"/>
    </location>
</feature>
<evidence type="ECO:0000256" key="1">
    <source>
        <dbReference type="SAM" id="MobiDB-lite"/>
    </source>
</evidence>
<feature type="region of interest" description="Disordered" evidence="1">
    <location>
        <begin position="159"/>
        <end position="336"/>
    </location>
</feature>
<organism evidence="2 3">
    <name type="scientific">Telluria antibiotica</name>
    <dbReference type="NCBI Taxonomy" id="2717319"/>
    <lineage>
        <taxon>Bacteria</taxon>
        <taxon>Pseudomonadati</taxon>
        <taxon>Pseudomonadota</taxon>
        <taxon>Betaproteobacteria</taxon>
        <taxon>Burkholderiales</taxon>
        <taxon>Oxalobacteraceae</taxon>
        <taxon>Telluria group</taxon>
        <taxon>Telluria</taxon>
    </lineage>
</organism>